<dbReference type="PATRIC" id="fig|1432562.3.peg.2538"/>
<proteinExistence type="predicted"/>
<dbReference type="InterPro" id="IPR050641">
    <property type="entry name" value="RIFMO-like"/>
</dbReference>
<keyword evidence="6" id="KW-1185">Reference proteome</keyword>
<dbReference type="SUPFAM" id="SSF51905">
    <property type="entry name" value="FAD/NAD(P)-binding domain"/>
    <property type="match status" value="1"/>
</dbReference>
<keyword evidence="5" id="KW-0560">Oxidoreductase</keyword>
<organism evidence="5 6">
    <name type="scientific">Salinicoccus sediminis</name>
    <dbReference type="NCBI Taxonomy" id="1432562"/>
    <lineage>
        <taxon>Bacteria</taxon>
        <taxon>Bacillati</taxon>
        <taxon>Bacillota</taxon>
        <taxon>Bacilli</taxon>
        <taxon>Bacillales</taxon>
        <taxon>Staphylococcaceae</taxon>
        <taxon>Salinicoccus</taxon>
    </lineage>
</organism>
<protein>
    <submittedName>
        <fullName evidence="5">Monooxygenase</fullName>
    </submittedName>
</protein>
<dbReference type="EMBL" id="LAYZ01000026">
    <property type="protein sequence ID" value="KKK32897.1"/>
    <property type="molecule type" value="Genomic_DNA"/>
</dbReference>
<dbReference type="OrthoDB" id="9766816at2"/>
<evidence type="ECO:0000256" key="1">
    <source>
        <dbReference type="ARBA" id="ARBA00001974"/>
    </source>
</evidence>
<evidence type="ECO:0000256" key="3">
    <source>
        <dbReference type="ARBA" id="ARBA00022827"/>
    </source>
</evidence>
<dbReference type="GO" id="GO:0016709">
    <property type="term" value="F:oxidoreductase activity, acting on paired donors, with incorporation or reduction of molecular oxygen, NAD(P)H as one donor, and incorporation of one atom of oxygen"/>
    <property type="evidence" value="ECO:0007669"/>
    <property type="project" value="UniProtKB-ARBA"/>
</dbReference>
<dbReference type="InterPro" id="IPR036188">
    <property type="entry name" value="FAD/NAD-bd_sf"/>
</dbReference>
<dbReference type="InterPro" id="IPR002938">
    <property type="entry name" value="FAD-bd"/>
</dbReference>
<dbReference type="Gene3D" id="3.50.50.60">
    <property type="entry name" value="FAD/NAD(P)-binding domain"/>
    <property type="match status" value="1"/>
</dbReference>
<dbReference type="Gene3D" id="3.30.70.2450">
    <property type="match status" value="1"/>
</dbReference>
<keyword evidence="5" id="KW-0503">Monooxygenase</keyword>
<keyword evidence="3" id="KW-0274">FAD</keyword>
<evidence type="ECO:0000313" key="6">
    <source>
        <dbReference type="Proteomes" id="UP000034287"/>
    </source>
</evidence>
<evidence type="ECO:0000259" key="4">
    <source>
        <dbReference type="Pfam" id="PF01494"/>
    </source>
</evidence>
<keyword evidence="2" id="KW-0285">Flavoprotein</keyword>
<dbReference type="STRING" id="1432562.WN59_12665"/>
<reference evidence="5 6" key="1">
    <citation type="submission" date="2015-04" db="EMBL/GenBank/DDBJ databases">
        <title>Taxonomic description and genome sequence of Salinicoccus sediminis sp. nov., a novel hyper halotolerant bacterium isolated from marine sediment.</title>
        <authorList>
            <person name="Mathan Kumar R."/>
            <person name="Kaur G."/>
            <person name="Kumar N."/>
            <person name="Kumar A."/>
            <person name="Singh N.K."/>
            <person name="Kaur N."/>
            <person name="Mayilraj S."/>
        </authorList>
    </citation>
    <scope>NUCLEOTIDE SEQUENCE [LARGE SCALE GENOMIC DNA]</scope>
    <source>
        <strain evidence="5 6">SV-16</strain>
    </source>
</reference>
<evidence type="ECO:0000313" key="5">
    <source>
        <dbReference type="EMBL" id="KKK32897.1"/>
    </source>
</evidence>
<gene>
    <name evidence="5" type="ORF">WN59_12665</name>
</gene>
<comment type="cofactor">
    <cofactor evidence="1">
        <name>FAD</name>
        <dbReference type="ChEBI" id="CHEBI:57692"/>
    </cofactor>
</comment>
<accession>A0A0M2SJ73</accession>
<feature type="domain" description="FAD-binding" evidence="4">
    <location>
        <begin position="4"/>
        <end position="339"/>
    </location>
</feature>
<dbReference type="AlphaFoldDB" id="A0A0M2SJ73"/>
<dbReference type="PRINTS" id="PR00420">
    <property type="entry name" value="RNGMNOXGNASE"/>
</dbReference>
<comment type="caution">
    <text evidence="5">The sequence shown here is derived from an EMBL/GenBank/DDBJ whole genome shotgun (WGS) entry which is preliminary data.</text>
</comment>
<dbReference type="PANTHER" id="PTHR43004:SF19">
    <property type="entry name" value="BINDING MONOOXYGENASE, PUTATIVE (JCVI)-RELATED"/>
    <property type="match status" value="1"/>
</dbReference>
<dbReference type="PANTHER" id="PTHR43004">
    <property type="entry name" value="TRK SYSTEM POTASSIUM UPTAKE PROTEIN"/>
    <property type="match status" value="1"/>
</dbReference>
<dbReference type="GO" id="GO:0071949">
    <property type="term" value="F:FAD binding"/>
    <property type="evidence" value="ECO:0007669"/>
    <property type="project" value="InterPro"/>
</dbReference>
<evidence type="ECO:0000256" key="2">
    <source>
        <dbReference type="ARBA" id="ARBA00022630"/>
    </source>
</evidence>
<name>A0A0M2SJ73_9STAP</name>
<sequence length="502" mass="55736">MENEVLVVGAGPTGLAMAVGLEQRGIPFRIIDKADGPGEESRAMVVHARTLELYDQFGLAGEMIDKGIIADNVAIFNDGRKRGKITFGNIGKGLSPFPFVLSLPQDVHERIVIRYLQTKNTEVEWSRELLYYEETDSRVKAVISGDDETETLECSYLCGCDGPGSSVRKQMGYDFPGGTYEEVFFVADVMSDSSVGGVQVHMSKEGFALVLPLRTSGSLRIIGLVPEQIAQRKEDARYGDVSDYVENHVGIEAETINWFSTYKVHHRVSEHFRKGRVFITGDAAHIHSPAGGQGMNTGIGDAMNLSWKLAEVIEGGMDAEILDSYEEERIPFASLLVRTTDQVFKGMIADNPASDAVRNLFMPAMAPALTRFNAVRRTMFRLVSQIHIDYEDSMLSRGSAGKLKSGDRLPWVKYGDSDNYAPLEGAEFHYQLYGQTSAEMRRFMQNSNFALHEFNWTAAVKKAGISKNTVMLIRPDGHIAAIAGDNNVERFFEYEKTFMNAD</sequence>
<dbReference type="RefSeq" id="WP_046580686.1">
    <property type="nucleotide sequence ID" value="NZ_LAYZ01000026.1"/>
</dbReference>
<dbReference type="Pfam" id="PF01494">
    <property type="entry name" value="FAD_binding_3"/>
    <property type="match status" value="1"/>
</dbReference>
<dbReference type="Proteomes" id="UP000034287">
    <property type="component" value="Unassembled WGS sequence"/>
</dbReference>